<evidence type="ECO:0000256" key="4">
    <source>
        <dbReference type="SAM" id="MobiDB-lite"/>
    </source>
</evidence>
<feature type="compositionally biased region" description="Pro residues" evidence="4">
    <location>
        <begin position="214"/>
        <end position="223"/>
    </location>
</feature>
<accession>A0AAW1GZC4</accession>
<reference evidence="5" key="1">
    <citation type="submission" date="2024-03" db="EMBL/GenBank/DDBJ databases">
        <title>WGS assembly of Saponaria officinalis var. Norfolk2.</title>
        <authorList>
            <person name="Jenkins J."/>
            <person name="Shu S."/>
            <person name="Grimwood J."/>
            <person name="Barry K."/>
            <person name="Goodstein D."/>
            <person name="Schmutz J."/>
            <person name="Leebens-Mack J."/>
            <person name="Osbourn A."/>
        </authorList>
    </citation>
    <scope>NUCLEOTIDE SEQUENCE [LARGE SCALE GENOMIC DNA]</scope>
    <source>
        <strain evidence="5">JIC</strain>
    </source>
</reference>
<proteinExistence type="inferred from homology"/>
<dbReference type="AlphaFoldDB" id="A0AAW1GZC4"/>
<comment type="caution">
    <text evidence="5">The sequence shown here is derived from an EMBL/GenBank/DDBJ whole genome shotgun (WGS) entry which is preliminary data.</text>
</comment>
<dbReference type="InterPro" id="IPR005202">
    <property type="entry name" value="TF_GRAS"/>
</dbReference>
<evidence type="ECO:0000256" key="2">
    <source>
        <dbReference type="ARBA" id="ARBA00023163"/>
    </source>
</evidence>
<feature type="region of interest" description="Leucine repeat II (LRII)" evidence="3">
    <location>
        <begin position="398"/>
        <end position="430"/>
    </location>
</feature>
<feature type="short sequence motif" description="LXXLL motif" evidence="3">
    <location>
        <begin position="447"/>
        <end position="451"/>
    </location>
</feature>
<protein>
    <recommendedName>
        <fullName evidence="7">Scarecrow-like protein 4</fullName>
    </recommendedName>
</protein>
<keyword evidence="1" id="KW-0805">Transcription regulation</keyword>
<evidence type="ECO:0000256" key="3">
    <source>
        <dbReference type="PROSITE-ProRule" id="PRU01191"/>
    </source>
</evidence>
<evidence type="ECO:0000313" key="5">
    <source>
        <dbReference type="EMBL" id="KAK9670213.1"/>
    </source>
</evidence>
<feature type="short sequence motif" description="VHIID" evidence="3">
    <location>
        <begin position="347"/>
        <end position="351"/>
    </location>
</feature>
<gene>
    <name evidence="5" type="ORF">RND81_13G186500</name>
</gene>
<dbReference type="Proteomes" id="UP001443914">
    <property type="component" value="Unassembled WGS sequence"/>
</dbReference>
<dbReference type="Pfam" id="PF03514">
    <property type="entry name" value="GRAS"/>
    <property type="match status" value="1"/>
</dbReference>
<dbReference type="EMBL" id="JBDFQZ010000013">
    <property type="protein sequence ID" value="KAK9670213.1"/>
    <property type="molecule type" value="Genomic_DNA"/>
</dbReference>
<comment type="caution">
    <text evidence="3">Lacks conserved residue(s) required for the propagation of feature annotation.</text>
</comment>
<dbReference type="PANTHER" id="PTHR31636">
    <property type="entry name" value="OSJNBA0084A10.13 PROTEIN-RELATED"/>
    <property type="match status" value="1"/>
</dbReference>
<feature type="region of interest" description="Disordered" evidence="4">
    <location>
        <begin position="206"/>
        <end position="235"/>
    </location>
</feature>
<keyword evidence="2" id="KW-0804">Transcription</keyword>
<dbReference type="PROSITE" id="PS50985">
    <property type="entry name" value="GRAS"/>
    <property type="match status" value="1"/>
</dbReference>
<feature type="region of interest" description="SAW" evidence="3">
    <location>
        <begin position="533"/>
        <end position="611"/>
    </location>
</feature>
<feature type="region of interest" description="Disordered" evidence="4">
    <location>
        <begin position="19"/>
        <end position="57"/>
    </location>
</feature>
<organism evidence="5 6">
    <name type="scientific">Saponaria officinalis</name>
    <name type="common">Common soapwort</name>
    <name type="synonym">Lychnis saponaria</name>
    <dbReference type="NCBI Taxonomy" id="3572"/>
    <lineage>
        <taxon>Eukaryota</taxon>
        <taxon>Viridiplantae</taxon>
        <taxon>Streptophyta</taxon>
        <taxon>Embryophyta</taxon>
        <taxon>Tracheophyta</taxon>
        <taxon>Spermatophyta</taxon>
        <taxon>Magnoliopsida</taxon>
        <taxon>eudicotyledons</taxon>
        <taxon>Gunneridae</taxon>
        <taxon>Pentapetalae</taxon>
        <taxon>Caryophyllales</taxon>
        <taxon>Caryophyllaceae</taxon>
        <taxon>Caryophylleae</taxon>
        <taxon>Saponaria</taxon>
    </lineage>
</organism>
<sequence>MSYLCADSGNLMAIAQQVINQQQQHHHQHHPDNHHHHHHHSSTPHPPPPQFLGPNNPFCLTPWPASSPPPSLGFPPGPSGFIDPFHVTETASEQGFQFSHFVDFCGGGGGGGGGGEFDSDEWMESLIGGGGGGGGVVQSSCSVDTWQGGEYSVDPFLTATCPPTTRISVTSDLTRVIFSQSNPLHSHDVINDDTNTNNININKTVIDPPVWAHPSPPKPPLSPPQTDNDDDDTTSWPPLITALLDCANLAETNHELALNSLSRLRDSASQLGDPTQRLTHYFSEALHARLSSPSSSTAAAAAADESTTTEEFTLSYKALNDACPYSKFAHLTANQSILETTHHAKHIHIIDFGIVHGVQWAALLQALATRPTGKPDSIRISGVPAPGLGTSPSSSLLATGNRLREFAKVLDLNFEFEPVLTPVTDLNGSSFRVDPDEVLAVNFMLQLYNLLDDSGNPVMAALKLARSLNPDIVTLGEYEVGLNRACFLNRFKTALKYYSAVFDSLEPNMDRDSSDRAEIERFIYGRRIMGCVGAELPGTERVRMGNKEEWKGMMEKAGFEPVAFSNYAKSQAKLLLWNYNYSSSYKLVDSSHGFLSLAWNDVLLLTISSWH</sequence>
<feature type="region of interest" description="Leucine repeat I (LRI)" evidence="3">
    <location>
        <begin position="237"/>
        <end position="297"/>
    </location>
</feature>
<evidence type="ECO:0000313" key="6">
    <source>
        <dbReference type="Proteomes" id="UP001443914"/>
    </source>
</evidence>
<keyword evidence="6" id="KW-1185">Reference proteome</keyword>
<evidence type="ECO:0008006" key="7">
    <source>
        <dbReference type="Google" id="ProtNLM"/>
    </source>
</evidence>
<comment type="similarity">
    <text evidence="3">Belongs to the GRAS family.</text>
</comment>
<feature type="region of interest" description="PFYRE" evidence="3">
    <location>
        <begin position="439"/>
        <end position="530"/>
    </location>
</feature>
<name>A0AAW1GZC4_SAPOF</name>
<feature type="compositionally biased region" description="Basic residues" evidence="4">
    <location>
        <begin position="24"/>
        <end position="42"/>
    </location>
</feature>
<evidence type="ECO:0000256" key="1">
    <source>
        <dbReference type="ARBA" id="ARBA00023015"/>
    </source>
</evidence>